<sequence>MRMPSKFSLKDSIESLALCYIILLKQLCCDFYLSFLFI</sequence>
<name>A0ABP2HR58_9BACT</name>
<protein>
    <submittedName>
        <fullName evidence="1">Uncharacterized protein</fullName>
    </submittedName>
</protein>
<keyword evidence="2" id="KW-1185">Reference proteome</keyword>
<evidence type="ECO:0000313" key="1">
    <source>
        <dbReference type="EMBL" id="EFB89477.1"/>
    </source>
</evidence>
<accession>A0ABP2HR58</accession>
<dbReference type="Proteomes" id="UP000006462">
    <property type="component" value="Unassembled WGS sequence"/>
</dbReference>
<organism evidence="1 2">
    <name type="scientific">Pyramidobacter piscolens W5455</name>
    <dbReference type="NCBI Taxonomy" id="352165"/>
    <lineage>
        <taxon>Bacteria</taxon>
        <taxon>Thermotogati</taxon>
        <taxon>Synergistota</taxon>
        <taxon>Synergistia</taxon>
        <taxon>Synergistales</taxon>
        <taxon>Dethiosulfovibrionaceae</taxon>
        <taxon>Pyramidobacter</taxon>
    </lineage>
</organism>
<dbReference type="EMBL" id="ADFP01000134">
    <property type="protein sequence ID" value="EFB89477.1"/>
    <property type="molecule type" value="Genomic_DNA"/>
</dbReference>
<gene>
    <name evidence="1" type="ORF">HMPREF7215_1303</name>
</gene>
<proteinExistence type="predicted"/>
<reference evidence="1 2" key="1">
    <citation type="submission" date="2009-12" db="EMBL/GenBank/DDBJ databases">
        <authorList>
            <person name="Shrivastava S."/>
            <person name="Madupu R."/>
            <person name="Durkin A.S."/>
            <person name="Torralba M."/>
            <person name="Methe B."/>
            <person name="Sutton G.G."/>
            <person name="Strausberg R.L."/>
            <person name="Nelson K.E."/>
        </authorList>
    </citation>
    <scope>NUCLEOTIDE SEQUENCE [LARGE SCALE GENOMIC DNA]</scope>
    <source>
        <strain evidence="1 2">W5455</strain>
    </source>
</reference>
<comment type="caution">
    <text evidence="1">The sequence shown here is derived from an EMBL/GenBank/DDBJ whole genome shotgun (WGS) entry which is preliminary data.</text>
</comment>
<evidence type="ECO:0000313" key="2">
    <source>
        <dbReference type="Proteomes" id="UP000006462"/>
    </source>
</evidence>